<feature type="region of interest" description="Disordered" evidence="4">
    <location>
        <begin position="439"/>
        <end position="458"/>
    </location>
</feature>
<evidence type="ECO:0000259" key="5">
    <source>
        <dbReference type="Pfam" id="PF15780"/>
    </source>
</evidence>
<feature type="domain" description="Abnormal spindle-like microcephaly-associated protein ASH" evidence="5">
    <location>
        <begin position="1583"/>
        <end position="1632"/>
    </location>
</feature>
<reference evidence="10" key="1">
    <citation type="submission" date="2025-08" db="UniProtKB">
        <authorList>
            <consortium name="RefSeq"/>
        </authorList>
    </citation>
    <scope>IDENTIFICATION</scope>
</reference>
<dbReference type="InterPro" id="IPR013783">
    <property type="entry name" value="Ig-like_fold"/>
</dbReference>
<dbReference type="PANTHER" id="PTHR22538:SF0">
    <property type="entry name" value="CILIA- AND FLAGELLA-ASSOCIATED PROTEIN 74"/>
    <property type="match status" value="1"/>
</dbReference>
<feature type="compositionally biased region" description="Acidic residues" evidence="4">
    <location>
        <begin position="443"/>
        <end position="457"/>
    </location>
</feature>
<evidence type="ECO:0000313" key="10">
    <source>
        <dbReference type="RefSeq" id="XP_013865837.1"/>
    </source>
</evidence>
<dbReference type="Pfam" id="PF24771">
    <property type="entry name" value="Ig_CFAP74_1st"/>
    <property type="match status" value="1"/>
</dbReference>
<evidence type="ECO:0000259" key="6">
    <source>
        <dbReference type="Pfam" id="PF24770"/>
    </source>
</evidence>
<evidence type="ECO:0000256" key="1">
    <source>
        <dbReference type="ARBA" id="ARBA00004496"/>
    </source>
</evidence>
<feature type="domain" description="CFAP74 third Ig-like" evidence="7">
    <location>
        <begin position="816"/>
        <end position="928"/>
    </location>
</feature>
<dbReference type="Gene3D" id="2.60.40.10">
    <property type="entry name" value="Immunoglobulins"/>
    <property type="match status" value="5"/>
</dbReference>
<dbReference type="InterPro" id="IPR056310">
    <property type="entry name" value="Ig-CFAP74_4th"/>
</dbReference>
<feature type="coiled-coil region" evidence="3">
    <location>
        <begin position="164"/>
        <end position="326"/>
    </location>
</feature>
<evidence type="ECO:0000259" key="7">
    <source>
        <dbReference type="Pfam" id="PF24778"/>
    </source>
</evidence>
<feature type="region of interest" description="Disordered" evidence="4">
    <location>
        <begin position="1144"/>
        <end position="1194"/>
    </location>
</feature>
<accession>A0A2I4BDM0</accession>
<feature type="domain" description="CFAP74 fourth Ig-like" evidence="8">
    <location>
        <begin position="934"/>
        <end position="1028"/>
    </location>
</feature>
<evidence type="ECO:0000256" key="4">
    <source>
        <dbReference type="SAM" id="MobiDB-lite"/>
    </source>
</evidence>
<dbReference type="InterPro" id="IPR056307">
    <property type="entry name" value="Ig-CFAP74_3rd"/>
</dbReference>
<feature type="compositionally biased region" description="Basic and acidic residues" evidence="4">
    <location>
        <begin position="1144"/>
        <end position="1160"/>
    </location>
</feature>
<dbReference type="RefSeq" id="XP_013865837.1">
    <property type="nucleotide sequence ID" value="XM_014010383.1"/>
</dbReference>
<evidence type="ECO:0000256" key="3">
    <source>
        <dbReference type="SAM" id="Coils"/>
    </source>
</evidence>
<dbReference type="Pfam" id="PF24798">
    <property type="entry name" value="Ig-CFAP74_4th"/>
    <property type="match status" value="1"/>
</dbReference>
<dbReference type="GeneID" id="106518935"/>
<name>A0A2I4BDM0_AUSLI</name>
<proteinExistence type="predicted"/>
<keyword evidence="3" id="KW-0175">Coiled coil</keyword>
<dbReference type="Pfam" id="PF24778">
    <property type="entry name" value="Ig-CFAP74_3rd"/>
    <property type="match status" value="1"/>
</dbReference>
<keyword evidence="2" id="KW-0963">Cytoplasm</keyword>
<evidence type="ECO:0000256" key="2">
    <source>
        <dbReference type="ARBA" id="ARBA00022490"/>
    </source>
</evidence>
<dbReference type="InParanoid" id="A0A2I4BDM0"/>
<dbReference type="STRING" id="52670.A0A2I4BDM0"/>
<keyword evidence="10" id="KW-0969">Cilium</keyword>
<feature type="region of interest" description="Disordered" evidence="4">
    <location>
        <begin position="715"/>
        <end position="736"/>
    </location>
</feature>
<evidence type="ECO:0000313" key="9">
    <source>
        <dbReference type="Proteomes" id="UP000192220"/>
    </source>
</evidence>
<dbReference type="Proteomes" id="UP000192220">
    <property type="component" value="Unplaced"/>
</dbReference>
<dbReference type="KEGG" id="alim:106518935"/>
<keyword evidence="10" id="KW-0282">Flagellum</keyword>
<comment type="subcellular location">
    <subcellularLocation>
        <location evidence="1">Cytoplasm</location>
    </subcellularLocation>
</comment>
<protein>
    <submittedName>
        <fullName evidence="10">Cilia- and flagella-associated protein 74</fullName>
    </submittedName>
</protein>
<evidence type="ECO:0000259" key="8">
    <source>
        <dbReference type="Pfam" id="PF24798"/>
    </source>
</evidence>
<dbReference type="GO" id="GO:0005737">
    <property type="term" value="C:cytoplasm"/>
    <property type="evidence" value="ECO:0007669"/>
    <property type="project" value="UniProtKB-SubCell"/>
</dbReference>
<feature type="compositionally biased region" description="Polar residues" evidence="4">
    <location>
        <begin position="1173"/>
        <end position="1182"/>
    </location>
</feature>
<feature type="coiled-coil region" evidence="3">
    <location>
        <begin position="103"/>
        <end position="137"/>
    </location>
</feature>
<sequence>MDAEEKDSSSDETSEMSVPLDVCHSRDESSGPEHEAFKDEEAAFSSDLEGLEELFEESDDGGDLVLGADNGKKRSFAETARMFKLRRNLDQLDCFHRQKERDAQKAREKLKLCHQTIESLLEQRDNVEKEIDQQKSKDSSVALFRLRVQHKQLCQQLQHEEELEGEIHNELRQQELELNEVEVELGMVSSLRQVLLEEEQKFQDLKAQKAATRLQQERKVGQNLQRKTKLLRDKQEAMLEKEKTECQRKFEESRRSQKTAAKYLKQTIKRMHQQAAEKEQQSRELIEKRMQAVKSLKSNIAANQESLRVQQNRARADAQMKEEQERQLRESLQTQGINSFQHMYRLKQLEETKRKQEEFEESQKSKRVAIVEKILQEEQLMSRKKKQMSPLKPPTTNKFSSLRKIERLLHYLHPSSPSVAEETATTHFRNFRDVRSASSFSSDAEDLEETSETFQEDVADRSLADSLVEPEFTGLWDQDYKKLFTEKVTPLQTEVQEDEPDTISKKLHVTSKKVHEKKLKGPPFVSKPDVVFFKDFDVGKLYKKKIVLTNNCYIVNHCKFLRVSAQLKDFISVKFDPPGRLSFGMSCDVQAVFQPVNNEDLEGDLQFSSTMGPFSVPIRCTTKKCCPEVDSQFVDFGSHVVGQTISRTINLSNKGALATLFSLDTSTQLSPETSNVQMSSQAAANSCLESSSENTKSICQKNSASIDAEKVQLNQQNPEFSRESQQPGTSPEAGLETCLSSDVDTQRNQTPSDSSDIRLGQVRSGEIGPFQCIKLDVIFTPTFPGETKLDFFIKFSDKNIKPIPVLVRGVAVSIPVWVVQPNVDLKICMFDRLYQDSIVVQSRASTALKLTFDVRPEMRKHMEILPKTGFIQAQSSFNAHLKFTPRRSLSKDAENYFDKDTGVLEVPMTVQVAGQIQPACFTVQAILTSSDLQFDQTEVDFGFCSIQQSVRSSVLLTNLSLLPQDFGFLAVPEFIEIQPNDGFGTLLPQETLKIDLIFSPKKAKEYHFQLSCKSGINREFLLSCRAVGVHPPLELSHSLVRFRATAVGDKSTATLHLTNRHTDNKLRQTITPEAEDTVSVGGPRLFCFTPPEDSDISISPSAGRLLPGERCPVHVIFRPRLSDREIKEEALGRLQRALLLRETERNRSTEPEERAVESSKGKKASANSKNSKVSENPKTSKLTKPPDPVDIQPGSAQYEEAKASLLYSFTQRYREFTVPCFVSDRVHPETNGHVAPDWSSTNTLYLKLQCPAVQPPLVVLSNNGRNVVDFHHVLAGERVIKKLTVQNISKESLDLMSSVLDLDGPFCLLNALRRIHPGEKHTLVFAFSPTLEKKCCEILELRSLKMVLEIRLRGEGVLPAVTSSHTGGLLDFGYVLEEETASHCVQLQNNSVVAVGFRVLLASLSQSRHQDRTDRVALLLDGYRNSQVRPVVGTQNYSGLSVFSVTPVEGSIAPGQSLDVTITFQPDHSSVNYSDRLTIELINKIKVCVLDLKGAASSHNMYLHGGDLLSVPVESLLPSLISSQPHLTESQVAERPNIPVLVTLQASCTAGVITPAARELHVGCIRSPNTNKKGGEFYWDNVAPLQQQGFSVEPLKGSVEAGHKRTLTITWTPQSGYKPSEVVQMCVSLTVKGDETQIYRVTLMALVSSSTE</sequence>
<keyword evidence="9" id="KW-1185">Reference proteome</keyword>
<feature type="domain" description="CFAP74 second Ig-like" evidence="6">
    <location>
        <begin position="629"/>
        <end position="813"/>
    </location>
</feature>
<dbReference type="InterPro" id="IPR056306">
    <property type="entry name" value="Ig-CFAP74_2nd"/>
</dbReference>
<keyword evidence="10" id="KW-0966">Cell projection</keyword>
<dbReference type="CTD" id="85452"/>
<feature type="compositionally biased region" description="Polar residues" evidence="4">
    <location>
        <begin position="715"/>
        <end position="729"/>
    </location>
</feature>
<feature type="region of interest" description="Disordered" evidence="4">
    <location>
        <begin position="1"/>
        <end position="43"/>
    </location>
</feature>
<dbReference type="OrthoDB" id="545169at2759"/>
<organism evidence="9 10">
    <name type="scientific">Austrofundulus limnaeus</name>
    <name type="common">Annual killifish</name>
    <dbReference type="NCBI Taxonomy" id="52670"/>
    <lineage>
        <taxon>Eukaryota</taxon>
        <taxon>Metazoa</taxon>
        <taxon>Chordata</taxon>
        <taxon>Craniata</taxon>
        <taxon>Vertebrata</taxon>
        <taxon>Euteleostomi</taxon>
        <taxon>Actinopterygii</taxon>
        <taxon>Neopterygii</taxon>
        <taxon>Teleostei</taxon>
        <taxon>Neoteleostei</taxon>
        <taxon>Acanthomorphata</taxon>
        <taxon>Ovalentaria</taxon>
        <taxon>Atherinomorphae</taxon>
        <taxon>Cyprinodontiformes</taxon>
        <taxon>Rivulidae</taxon>
        <taxon>Austrofundulus</taxon>
    </lineage>
</organism>
<dbReference type="InterPro" id="IPR031549">
    <property type="entry name" value="ASH"/>
</dbReference>
<dbReference type="Pfam" id="PF24770">
    <property type="entry name" value="Ig-CFAP74_2"/>
    <property type="match status" value="1"/>
</dbReference>
<gene>
    <name evidence="10" type="primary">cfap74</name>
</gene>
<feature type="compositionally biased region" description="Basic and acidic residues" evidence="4">
    <location>
        <begin position="23"/>
        <end position="41"/>
    </location>
</feature>
<dbReference type="PANTHER" id="PTHR22538">
    <property type="entry name" value="CILIA- AND FLAGELLA-ASSOCIATED PROTEIN 74"/>
    <property type="match status" value="1"/>
</dbReference>
<dbReference type="Pfam" id="PF15780">
    <property type="entry name" value="ASH"/>
    <property type="match status" value="1"/>
</dbReference>
<feature type="compositionally biased region" description="Acidic residues" evidence="4">
    <location>
        <begin position="1"/>
        <end position="14"/>
    </location>
</feature>